<dbReference type="InterPro" id="IPR033120">
    <property type="entry name" value="HOTDOG_ACOT"/>
</dbReference>
<dbReference type="PANTHER" id="PTHR11049:SF5">
    <property type="entry name" value="ACYL-COA THIOESTER HYDROLASE YCIA"/>
    <property type="match status" value="1"/>
</dbReference>
<dbReference type="Pfam" id="PF03061">
    <property type="entry name" value="4HBT"/>
    <property type="match status" value="1"/>
</dbReference>
<gene>
    <name evidence="5" type="ORF">FIV42_24315</name>
</gene>
<dbReference type="GO" id="GO:0052816">
    <property type="term" value="F:long-chain fatty acyl-CoA hydrolase activity"/>
    <property type="evidence" value="ECO:0007669"/>
    <property type="project" value="TreeGrafter"/>
</dbReference>
<dbReference type="Proteomes" id="UP000315995">
    <property type="component" value="Chromosome"/>
</dbReference>
<evidence type="ECO:0000259" key="4">
    <source>
        <dbReference type="PROSITE" id="PS51770"/>
    </source>
</evidence>
<protein>
    <submittedName>
        <fullName evidence="5">Acyl-CoA thioesterase</fullName>
    </submittedName>
</protein>
<dbReference type="RefSeq" id="WP_141200207.1">
    <property type="nucleotide sequence ID" value="NZ_CP041186.1"/>
</dbReference>
<evidence type="ECO:0000256" key="2">
    <source>
        <dbReference type="ARBA" id="ARBA00022801"/>
    </source>
</evidence>
<name>A0A4Y6PZQ7_PERCE</name>
<dbReference type="PROSITE" id="PS51770">
    <property type="entry name" value="HOTDOG_ACOT"/>
    <property type="match status" value="1"/>
</dbReference>
<evidence type="ECO:0000256" key="3">
    <source>
        <dbReference type="PROSITE-ProRule" id="PRU01106"/>
    </source>
</evidence>
<sequence>MESKNVTYHPESLEQKLERYRPDPAIRVVMLPKDTNALGSIFGGVILSQLDLAASEEARIAAGRNVVTKVINEVDFVAPVEVGDWVSFYTRTERVGRTSVTVHVLVVAHRGHRRDELFQVTDAEVVFVAVDEEGKPAEVLREE</sequence>
<dbReference type="GO" id="GO:0006637">
    <property type="term" value="P:acyl-CoA metabolic process"/>
    <property type="evidence" value="ECO:0007669"/>
    <property type="project" value="TreeGrafter"/>
</dbReference>
<dbReference type="Gene3D" id="3.10.129.10">
    <property type="entry name" value="Hotdog Thioesterase"/>
    <property type="match status" value="1"/>
</dbReference>
<evidence type="ECO:0000313" key="6">
    <source>
        <dbReference type="Proteomes" id="UP000315995"/>
    </source>
</evidence>
<dbReference type="EMBL" id="CP041186">
    <property type="protein sequence ID" value="QDG53753.1"/>
    <property type="molecule type" value="Genomic_DNA"/>
</dbReference>
<accession>A0A5B8YBC3</accession>
<dbReference type="OrthoDB" id="9809430at2"/>
<dbReference type="GO" id="GO:0009062">
    <property type="term" value="P:fatty acid catabolic process"/>
    <property type="evidence" value="ECO:0007669"/>
    <property type="project" value="TreeGrafter"/>
</dbReference>
<accession>A0A4Y6PZQ7</accession>
<proteinExistence type="inferred from homology"/>
<dbReference type="GO" id="GO:0005829">
    <property type="term" value="C:cytosol"/>
    <property type="evidence" value="ECO:0007669"/>
    <property type="project" value="TreeGrafter"/>
</dbReference>
<reference evidence="5 6" key="1">
    <citation type="submission" date="2019-06" db="EMBL/GenBank/DDBJ databases">
        <title>Persicimonas caeni gen. nov., sp. nov., a predatory bacterium isolated from solar saltern.</title>
        <authorList>
            <person name="Wang S."/>
        </authorList>
    </citation>
    <scope>NUCLEOTIDE SEQUENCE [LARGE SCALE GENOMIC DNA]</scope>
    <source>
        <strain evidence="5 6">YN101</strain>
    </source>
</reference>
<dbReference type="CDD" id="cd03442">
    <property type="entry name" value="BFIT_BACH"/>
    <property type="match status" value="1"/>
</dbReference>
<dbReference type="SUPFAM" id="SSF54637">
    <property type="entry name" value="Thioesterase/thiol ester dehydrase-isomerase"/>
    <property type="match status" value="1"/>
</dbReference>
<dbReference type="AlphaFoldDB" id="A0A4Y6PZQ7"/>
<dbReference type="InterPro" id="IPR040170">
    <property type="entry name" value="Cytosol_ACT"/>
</dbReference>
<feature type="domain" description="HotDog ACOT-type" evidence="4">
    <location>
        <begin position="20"/>
        <end position="133"/>
    </location>
</feature>
<dbReference type="InterPro" id="IPR006683">
    <property type="entry name" value="Thioestr_dom"/>
</dbReference>
<dbReference type="PANTHER" id="PTHR11049">
    <property type="entry name" value="ACYL COENZYME A THIOESTER HYDROLASE"/>
    <property type="match status" value="1"/>
</dbReference>
<evidence type="ECO:0000256" key="1">
    <source>
        <dbReference type="ARBA" id="ARBA00010458"/>
    </source>
</evidence>
<organism evidence="5 6">
    <name type="scientific">Persicimonas caeni</name>
    <dbReference type="NCBI Taxonomy" id="2292766"/>
    <lineage>
        <taxon>Bacteria</taxon>
        <taxon>Deltaproteobacteria</taxon>
        <taxon>Bradymonadales</taxon>
        <taxon>Bradymonadaceae</taxon>
        <taxon>Persicimonas</taxon>
    </lineage>
</organism>
<dbReference type="InterPro" id="IPR029069">
    <property type="entry name" value="HotDog_dom_sf"/>
</dbReference>
<evidence type="ECO:0000313" key="5">
    <source>
        <dbReference type="EMBL" id="QDG53753.1"/>
    </source>
</evidence>
<keyword evidence="2 3" id="KW-0378">Hydrolase</keyword>
<keyword evidence="6" id="KW-1185">Reference proteome</keyword>
<comment type="similarity">
    <text evidence="1">Belongs to the acyl coenzyme A hydrolase family.</text>
</comment>